<dbReference type="EMBL" id="CCSB01000004">
    <property type="protein sequence ID" value="CDZ78774.1"/>
    <property type="molecule type" value="Genomic_DNA"/>
</dbReference>
<sequence length="261" mass="30125">MIYLNGKLSLLEQNMDFNYEEVASCDSAALGSRYRQLKTLSHIAVTLNILIEEGQSQDGLKELQKKLKQLIVHHKSELLPYQSFLNETILLTYRLLAKWEDKLACRQLMAKYNKATSESLNSYAKEAAQLQLTSLNEIVQGWTDDYWIQAESSRVLIVCPHGPRKGLIERQFFDDWLLKQKLDRLDKRLIYTVEMLPEQMASVSSDLILSFLSKQEINKMIGKQVLNDEDAMFRDILAEHAPDIINELEEQKTGGYCPYSE</sequence>
<reference evidence="1 2" key="1">
    <citation type="submission" date="2014-06" db="EMBL/GenBank/DDBJ databases">
        <authorList>
            <person name="Urmite Genomes Urmite Genomes"/>
        </authorList>
    </citation>
    <scope>NUCLEOTIDE SEQUENCE [LARGE SCALE GENOMIC DNA]</scope>
</reference>
<organism evidence="1 2">
    <name type="scientific">Legionella massiliensis</name>
    <dbReference type="NCBI Taxonomy" id="1034943"/>
    <lineage>
        <taxon>Bacteria</taxon>
        <taxon>Pseudomonadati</taxon>
        <taxon>Pseudomonadota</taxon>
        <taxon>Gammaproteobacteria</taxon>
        <taxon>Legionellales</taxon>
        <taxon>Legionellaceae</taxon>
        <taxon>Legionella</taxon>
    </lineage>
</organism>
<name>A0A078L3S2_9GAMM</name>
<protein>
    <submittedName>
        <fullName evidence="1">Uncharacterized protein</fullName>
    </submittedName>
</protein>
<dbReference type="Proteomes" id="UP000044071">
    <property type="component" value="Unassembled WGS sequence"/>
</dbReference>
<evidence type="ECO:0000313" key="2">
    <source>
        <dbReference type="Proteomes" id="UP000044071"/>
    </source>
</evidence>
<gene>
    <name evidence="1" type="ORF">BN59_03088</name>
</gene>
<dbReference type="OrthoDB" id="5637701at2"/>
<proteinExistence type="predicted"/>
<keyword evidence="2" id="KW-1185">Reference proteome</keyword>
<accession>A0A078L3S2</accession>
<dbReference type="eggNOG" id="ENOG503104B">
    <property type="taxonomic scope" value="Bacteria"/>
</dbReference>
<dbReference type="AlphaFoldDB" id="A0A078L3S2"/>
<evidence type="ECO:0000313" key="1">
    <source>
        <dbReference type="EMBL" id="CDZ78774.1"/>
    </source>
</evidence>